<dbReference type="RefSeq" id="WP_169019620.1">
    <property type="nucleotide sequence ID" value="NZ_JABBMT010000007.1"/>
</dbReference>
<evidence type="ECO:0000313" key="2">
    <source>
        <dbReference type="Proteomes" id="UP000570493"/>
    </source>
</evidence>
<sequence>MNCAYCNSPVLSGVALKKYQKSFPDVFYGESLPIGRSVFSCYNPSKYEISHRLFKLSQIFRGESISDIASEVNVCPGSINFSISIGAANPKEYFDYVSSDDSLRNVNLNKLAKPFFESETSYFKAIINAIYEELDEYDIQLTQADILSTCKLDKGEYYRIIRDFLGIDLDSFNINLDDHIGYDLYQAFMSKPERREYEDMKREFGFKITNEL</sequence>
<name>A0A7Y0HBM8_9GAMM</name>
<accession>A0A7Y0HBM8</accession>
<protein>
    <submittedName>
        <fullName evidence="1">Uncharacterized protein</fullName>
    </submittedName>
</protein>
<reference evidence="1" key="1">
    <citation type="submission" date="2020-04" db="EMBL/GenBank/DDBJ databases">
        <title>Genome Sequencing for Pseudoaltermonas arctica.</title>
        <authorList>
            <person name="Elkins N.S."/>
        </authorList>
    </citation>
    <scope>NUCLEOTIDE SEQUENCE [LARGE SCALE GENOMIC DNA]</scope>
    <source>
        <strain evidence="1">NEC-BIFX-2020_0012</strain>
    </source>
</reference>
<keyword evidence="2" id="KW-1185">Reference proteome</keyword>
<proteinExistence type="predicted"/>
<organism evidence="1 2">
    <name type="scientific">Pseudoalteromonas arctica</name>
    <dbReference type="NCBI Taxonomy" id="394751"/>
    <lineage>
        <taxon>Bacteria</taxon>
        <taxon>Pseudomonadati</taxon>
        <taxon>Pseudomonadota</taxon>
        <taxon>Gammaproteobacteria</taxon>
        <taxon>Alteromonadales</taxon>
        <taxon>Pseudoalteromonadaceae</taxon>
        <taxon>Pseudoalteromonas</taxon>
    </lineage>
</organism>
<dbReference type="Proteomes" id="UP000570493">
    <property type="component" value="Unassembled WGS sequence"/>
</dbReference>
<dbReference type="AlphaFoldDB" id="A0A7Y0HBM8"/>
<gene>
    <name evidence="1" type="ORF">HHO47_06855</name>
</gene>
<dbReference type="EMBL" id="JABBMT010000007">
    <property type="protein sequence ID" value="NMM40568.1"/>
    <property type="molecule type" value="Genomic_DNA"/>
</dbReference>
<comment type="caution">
    <text evidence="1">The sequence shown here is derived from an EMBL/GenBank/DDBJ whole genome shotgun (WGS) entry which is preliminary data.</text>
</comment>
<evidence type="ECO:0000313" key="1">
    <source>
        <dbReference type="EMBL" id="NMM40568.1"/>
    </source>
</evidence>